<dbReference type="InterPro" id="IPR000719">
    <property type="entry name" value="Prot_kinase_dom"/>
</dbReference>
<feature type="compositionally biased region" description="Polar residues" evidence="10">
    <location>
        <begin position="717"/>
        <end position="726"/>
    </location>
</feature>
<feature type="region of interest" description="Disordered" evidence="10">
    <location>
        <begin position="641"/>
        <end position="726"/>
    </location>
</feature>
<dbReference type="InterPro" id="IPR050117">
    <property type="entry name" value="MAPK"/>
</dbReference>
<feature type="compositionally biased region" description="Polar residues" evidence="10">
    <location>
        <begin position="1560"/>
        <end position="1576"/>
    </location>
</feature>
<dbReference type="Gene3D" id="1.10.510.10">
    <property type="entry name" value="Transferase(Phosphotransferase) domain 1"/>
    <property type="match status" value="1"/>
</dbReference>
<evidence type="ECO:0000313" key="13">
    <source>
        <dbReference type="Proteomes" id="UP000037923"/>
    </source>
</evidence>
<feature type="compositionally biased region" description="Polar residues" evidence="10">
    <location>
        <begin position="794"/>
        <end position="806"/>
    </location>
</feature>
<feature type="compositionally biased region" description="Low complexity" evidence="10">
    <location>
        <begin position="1387"/>
        <end position="1399"/>
    </location>
</feature>
<dbReference type="PROSITE" id="PS50011">
    <property type="entry name" value="PROTEIN_KINASE_DOM"/>
    <property type="match status" value="1"/>
</dbReference>
<feature type="compositionally biased region" description="Pro residues" evidence="10">
    <location>
        <begin position="438"/>
        <end position="448"/>
    </location>
</feature>
<proteinExistence type="predicted"/>
<sequence>MNNYDLIEVIGEGTYGIVYKCRDRRTNRIVAVKQFKNFQINPYIRCTMLRELRVEQLLKGEPNVTQLLETFKQKNRLYLVMEYIPRSLLDVLEEHTSGLSEESLNVLLYTLLLGIRSCHRNGIIHRDIKPENILVRDDGAASLCDFGFCRPVLQPAASSPSASNSVQGDGGDPRKASCSSGLTSSSSPTTRASTLAYPPASAATVASAFLNELVLADHRGVMTDYVATRWYRSPEMLLGMPSYSYAVDMWAVGVIMAEAIDGEPLLPGKTELEQLALIQSRVGEFPAAYEAAVRKRHGGMLHLRSANALAKSQATARVKLSRGDGEQSSDANEDGCTISSYLSMRYGGRIKKTGMHLLAQLLCVDADGRPTVEEALAHPYFDSLQHDVRFAPHDASETEQNTEISSDEDDGVERGATTPTLTRPTTSSTADVTASAEPLPPLSPPMMPPVSTAGNRGSFARTAVETNSNGNSRVAQHAELGKNTGRPPRAVDVEAHASNAASRIVTEFSMDVSLPTANSGSMWQSATGSPRLATLLQLPGPPLPSLDGKDASTVAVSVADELKAGREDDARESNADDNSPQPRPVVQQSIPEMNLPQQRHAASEGASGSAATKVTNAFAQGGSSHVSTLLFKARKGRAVAESMLTRRRSTQSEESADGSGTSGASFSARCTHSPTAATAALGSSTLAPLLRRRSGEDRTPTLSNDAEVERAKPGSRRGSTSLHFSPTASKLHLASAANKSKMHAVAQTDNTGFVKIGVGPGREAEETFLWRSALNNGGDRQTVAKESLHKRTDNSTTRRAQQNKQDQASRKANRDPRKPPRPGLLPQHTPSTSRDESVTNRTAHASRADQHHTASEATKLAVAAATGRPSTKQQDTSQSRRRAQHRSLAAAAAALVSARNPSDKQTQHKHPAHRQVLVDGSTGTNATPKGRKKPPFAAADKSRFASPKLPRVVKPLQPRERMTLLKEIESLDGPVEAPSAVEVMVPARSSTSAKADDQASAEDEAETGEEEQDSVSHKVDSSTSTSALDAMGLPRDAGVSQLTVDDDDSDDELVVEDLDSGNVSRSPLLSDASSLGDSPAMPPPVLAAFPVSDEAFSAVTAAVDSRPSAPTAAAAQSLPPRADFDFPTAAATAKGGTNSLSHRAPPSLYFRSTRNASTPLKLAALHMTQGSSSSQPSVGGFEGAGTLTEGTSSSFSQQGSVPGTVAAAAAAAASAPSHFSCASFSFSSGRRPTPTLLRHVPPNVSISQPSTPSFPMDPPSGVHGGGGSGGGKGKSALQPLSISTAPNSGTSRTPHGDSPRLPVASSSLPVHKISAGYLSERPSEVQPVENNSTPADVRAANVPHQRRLSTTSMSLSVSGDLTHAGFLPLSRCSQERTSQQLPRMTAVAVSTPPTPTTNVEEVETEVLVETPRASPQNLPQETQRQADSPHVPTSSSRGSGTTAAMSGCTASEVSTITPQRSVSDDTTASSAPRWGSRTRGAVSAAKLLGTRDAGANTTPLTSGQRNPKRAGDEVGDELQERTQTTPFLLPFSSDSGEPPSETQLPALHPPQPVLGGVSVNVDSSKTGPSLHTASSSKKNRLIL</sequence>
<feature type="region of interest" description="Disordered" evidence="10">
    <location>
        <begin position="1170"/>
        <end position="1196"/>
    </location>
</feature>
<evidence type="ECO:0000256" key="2">
    <source>
        <dbReference type="ARBA" id="ARBA00022527"/>
    </source>
</evidence>
<dbReference type="PANTHER" id="PTHR24055">
    <property type="entry name" value="MITOGEN-ACTIVATED PROTEIN KINASE"/>
    <property type="match status" value="1"/>
</dbReference>
<comment type="caution">
    <text evidence="12">The sequence shown here is derived from an EMBL/GenBank/DDBJ whole genome shotgun (WGS) entry which is preliminary data.</text>
</comment>
<evidence type="ECO:0000313" key="12">
    <source>
        <dbReference type="EMBL" id="KPA85492.1"/>
    </source>
</evidence>
<dbReference type="EMBL" id="LGTL01000002">
    <property type="protein sequence ID" value="KPA85492.1"/>
    <property type="molecule type" value="Genomic_DNA"/>
</dbReference>
<feature type="region of interest" description="Disordered" evidence="10">
    <location>
        <begin position="394"/>
        <end position="456"/>
    </location>
</feature>
<accession>A0A0N0DZN6</accession>
<reference evidence="12 13" key="1">
    <citation type="submission" date="2015-07" db="EMBL/GenBank/DDBJ databases">
        <title>High-quality genome of monoxenous trypanosomatid Leptomonas pyrrhocoris.</title>
        <authorList>
            <person name="Flegontov P."/>
            <person name="Butenko A."/>
            <person name="Firsov S."/>
            <person name="Vlcek C."/>
            <person name="Logacheva M.D."/>
            <person name="Field M."/>
            <person name="Filatov D."/>
            <person name="Flegontova O."/>
            <person name="Gerasimov E."/>
            <person name="Jackson A.P."/>
            <person name="Kelly S."/>
            <person name="Opperdoes F."/>
            <person name="O'Reilly A."/>
            <person name="Votypka J."/>
            <person name="Yurchenko V."/>
            <person name="Lukes J."/>
        </authorList>
    </citation>
    <scope>NUCLEOTIDE SEQUENCE [LARGE SCALE GENOMIC DNA]</scope>
    <source>
        <strain evidence="12">H10</strain>
    </source>
</reference>
<feature type="compositionally biased region" description="Polar residues" evidence="10">
    <location>
        <begin position="1521"/>
        <end position="1543"/>
    </location>
</feature>
<feature type="region of interest" description="Disordered" evidence="10">
    <location>
        <begin position="563"/>
        <end position="586"/>
    </location>
</feature>
<feature type="compositionally biased region" description="Low complexity" evidence="10">
    <location>
        <begin position="177"/>
        <end position="193"/>
    </location>
</feature>
<feature type="compositionally biased region" description="Polar residues" evidence="10">
    <location>
        <begin position="1244"/>
        <end position="1253"/>
    </location>
</feature>
<evidence type="ECO:0000256" key="7">
    <source>
        <dbReference type="ARBA" id="ARBA00047811"/>
    </source>
</evidence>
<feature type="compositionally biased region" description="Basic and acidic residues" evidence="10">
    <location>
        <begin position="782"/>
        <end position="793"/>
    </location>
</feature>
<comment type="catalytic activity">
    <reaction evidence="7">
        <text>L-threonyl-[protein] + ATP = O-phospho-L-threonyl-[protein] + ADP + H(+)</text>
        <dbReference type="Rhea" id="RHEA:46608"/>
        <dbReference type="Rhea" id="RHEA-COMP:11060"/>
        <dbReference type="Rhea" id="RHEA-COMP:11605"/>
        <dbReference type="ChEBI" id="CHEBI:15378"/>
        <dbReference type="ChEBI" id="CHEBI:30013"/>
        <dbReference type="ChEBI" id="CHEBI:30616"/>
        <dbReference type="ChEBI" id="CHEBI:61977"/>
        <dbReference type="ChEBI" id="CHEBI:456216"/>
        <dbReference type="EC" id="2.7.11.22"/>
    </reaction>
</comment>
<feature type="compositionally biased region" description="Basic and acidic residues" evidence="10">
    <location>
        <begin position="563"/>
        <end position="574"/>
    </location>
</feature>
<feature type="compositionally biased region" description="Low complexity" evidence="10">
    <location>
        <begin position="886"/>
        <end position="899"/>
    </location>
</feature>
<feature type="compositionally biased region" description="Acidic residues" evidence="10">
    <location>
        <begin position="1044"/>
        <end position="1059"/>
    </location>
</feature>
<feature type="binding site" evidence="9">
    <location>
        <position position="33"/>
    </location>
    <ligand>
        <name>ATP</name>
        <dbReference type="ChEBI" id="CHEBI:30616"/>
    </ligand>
</feature>
<comment type="catalytic activity">
    <reaction evidence="8">
        <text>L-seryl-[protein] + ATP = O-phospho-L-seryl-[protein] + ADP + H(+)</text>
        <dbReference type="Rhea" id="RHEA:17989"/>
        <dbReference type="Rhea" id="RHEA-COMP:9863"/>
        <dbReference type="Rhea" id="RHEA-COMP:11604"/>
        <dbReference type="ChEBI" id="CHEBI:15378"/>
        <dbReference type="ChEBI" id="CHEBI:29999"/>
        <dbReference type="ChEBI" id="CHEBI:30616"/>
        <dbReference type="ChEBI" id="CHEBI:83421"/>
        <dbReference type="ChEBI" id="CHEBI:456216"/>
        <dbReference type="EC" id="2.7.11.22"/>
    </reaction>
</comment>
<evidence type="ECO:0000256" key="6">
    <source>
        <dbReference type="ARBA" id="ARBA00022840"/>
    </source>
</evidence>
<dbReference type="InterPro" id="IPR011009">
    <property type="entry name" value="Kinase-like_dom_sf"/>
</dbReference>
<evidence type="ECO:0000256" key="9">
    <source>
        <dbReference type="PROSITE-ProRule" id="PRU10141"/>
    </source>
</evidence>
<name>A0A0N0DZN6_LEPPY</name>
<feature type="compositionally biased region" description="Polar residues" evidence="10">
    <location>
        <begin position="576"/>
        <end position="586"/>
    </location>
</feature>
<keyword evidence="3" id="KW-0808">Transferase</keyword>
<evidence type="ECO:0000256" key="5">
    <source>
        <dbReference type="ARBA" id="ARBA00022777"/>
    </source>
</evidence>
<dbReference type="FunFam" id="3.30.200.20:FF:000049">
    <property type="entry name" value="cyclin-dependent kinase-like 1 isoform X1"/>
    <property type="match status" value="1"/>
</dbReference>
<evidence type="ECO:0000256" key="4">
    <source>
        <dbReference type="ARBA" id="ARBA00022741"/>
    </source>
</evidence>
<feature type="region of interest" description="Disordered" evidence="10">
    <location>
        <begin position="986"/>
        <end position="1077"/>
    </location>
</feature>
<dbReference type="PROSITE" id="PS00107">
    <property type="entry name" value="PROTEIN_KINASE_ATP"/>
    <property type="match status" value="1"/>
</dbReference>
<feature type="compositionally biased region" description="Polar residues" evidence="10">
    <location>
        <begin position="1061"/>
        <end position="1076"/>
    </location>
</feature>
<dbReference type="VEuPathDB" id="TriTrypDB:LpyrH10_02_7540"/>
<keyword evidence="13" id="KW-1185">Reference proteome</keyword>
<keyword evidence="5 12" id="KW-0418">Kinase</keyword>
<feature type="domain" description="Protein kinase" evidence="11">
    <location>
        <begin position="4"/>
        <end position="381"/>
    </location>
</feature>
<feature type="region of interest" description="Disordered" evidence="10">
    <location>
        <begin position="156"/>
        <end position="193"/>
    </location>
</feature>
<dbReference type="OrthoDB" id="548217at2759"/>
<feature type="compositionally biased region" description="Polar residues" evidence="10">
    <location>
        <begin position="1448"/>
        <end position="1470"/>
    </location>
</feature>
<evidence type="ECO:0000259" key="11">
    <source>
        <dbReference type="PROSITE" id="PS50011"/>
    </source>
</evidence>
<evidence type="ECO:0000256" key="10">
    <source>
        <dbReference type="SAM" id="MobiDB-lite"/>
    </source>
</evidence>
<feature type="compositionally biased region" description="Low complexity" evidence="10">
    <location>
        <begin position="673"/>
        <end position="689"/>
    </location>
</feature>
<feature type="region of interest" description="Disordered" evidence="10">
    <location>
        <begin position="1377"/>
        <end position="1583"/>
    </location>
</feature>
<organism evidence="12 13">
    <name type="scientific">Leptomonas pyrrhocoris</name>
    <name type="common">Firebug parasite</name>
    <dbReference type="NCBI Taxonomy" id="157538"/>
    <lineage>
        <taxon>Eukaryota</taxon>
        <taxon>Discoba</taxon>
        <taxon>Euglenozoa</taxon>
        <taxon>Kinetoplastea</taxon>
        <taxon>Metakinetoplastina</taxon>
        <taxon>Trypanosomatida</taxon>
        <taxon>Trypanosomatidae</taxon>
        <taxon>Leishmaniinae</taxon>
        <taxon>Leptomonas</taxon>
    </lineage>
</organism>
<dbReference type="GO" id="GO:0005524">
    <property type="term" value="F:ATP binding"/>
    <property type="evidence" value="ECO:0007669"/>
    <property type="project" value="UniProtKB-UniRule"/>
</dbReference>
<dbReference type="Gene3D" id="3.30.200.20">
    <property type="entry name" value="Phosphorylase Kinase, domain 1"/>
    <property type="match status" value="1"/>
</dbReference>
<evidence type="ECO:0000256" key="1">
    <source>
        <dbReference type="ARBA" id="ARBA00012425"/>
    </source>
</evidence>
<gene>
    <name evidence="12" type="ORF">ABB37_01780</name>
</gene>
<feature type="region of interest" description="Disordered" evidence="10">
    <location>
        <begin position="1233"/>
        <end position="1307"/>
    </location>
</feature>
<dbReference type="InterPro" id="IPR017441">
    <property type="entry name" value="Protein_kinase_ATP_BS"/>
</dbReference>
<dbReference type="SUPFAM" id="SSF56112">
    <property type="entry name" value="Protein kinase-like (PK-like)"/>
    <property type="match status" value="1"/>
</dbReference>
<feature type="compositionally biased region" description="Low complexity" evidence="10">
    <location>
        <begin position="1170"/>
        <end position="1179"/>
    </location>
</feature>
<feature type="compositionally biased region" description="Polar residues" evidence="10">
    <location>
        <begin position="1495"/>
        <end position="1505"/>
    </location>
</feature>
<protein>
    <recommendedName>
        <fullName evidence="1">cyclin-dependent kinase</fullName>
        <ecNumber evidence="1">2.7.11.22</ecNumber>
    </recommendedName>
</protein>
<dbReference type="GeneID" id="26902075"/>
<feature type="compositionally biased region" description="Acidic residues" evidence="10">
    <location>
        <begin position="999"/>
        <end position="1013"/>
    </location>
</feature>
<feature type="region of interest" description="Disordered" evidence="10">
    <location>
        <begin position="779"/>
        <end position="952"/>
    </location>
</feature>
<evidence type="ECO:0000256" key="3">
    <source>
        <dbReference type="ARBA" id="ARBA00022679"/>
    </source>
</evidence>
<feature type="compositionally biased region" description="Polar residues" evidence="10">
    <location>
        <begin position="1278"/>
        <end position="1293"/>
    </location>
</feature>
<keyword evidence="2" id="KW-0723">Serine/threonine-protein kinase</keyword>
<dbReference type="Pfam" id="PF00069">
    <property type="entry name" value="Pkinase"/>
    <property type="match status" value="2"/>
</dbReference>
<dbReference type="PROSITE" id="PS00108">
    <property type="entry name" value="PROTEIN_KINASE_ST"/>
    <property type="match status" value="1"/>
</dbReference>
<feature type="compositionally biased region" description="Gly residues" evidence="10">
    <location>
        <begin position="1262"/>
        <end position="1273"/>
    </location>
</feature>
<dbReference type="RefSeq" id="XP_015663931.1">
    <property type="nucleotide sequence ID" value="XM_015798411.1"/>
</dbReference>
<feature type="compositionally biased region" description="Low complexity" evidence="10">
    <location>
        <begin position="417"/>
        <end position="436"/>
    </location>
</feature>
<dbReference type="SMART" id="SM00220">
    <property type="entry name" value="S_TKc"/>
    <property type="match status" value="1"/>
</dbReference>
<keyword evidence="4 9" id="KW-0547">Nucleotide-binding</keyword>
<feature type="compositionally biased region" description="Low complexity" evidence="10">
    <location>
        <begin position="1433"/>
        <end position="1447"/>
    </location>
</feature>
<feature type="compositionally biased region" description="Basic and acidic residues" evidence="10">
    <location>
        <begin position="807"/>
        <end position="818"/>
    </location>
</feature>
<evidence type="ECO:0000256" key="8">
    <source>
        <dbReference type="ARBA" id="ARBA00048367"/>
    </source>
</evidence>
<dbReference type="OMA" id="QPRERMT"/>
<keyword evidence="6 9" id="KW-0067">ATP-binding</keyword>
<dbReference type="Proteomes" id="UP000037923">
    <property type="component" value="Unassembled WGS sequence"/>
</dbReference>
<dbReference type="InterPro" id="IPR008271">
    <property type="entry name" value="Ser/Thr_kinase_AS"/>
</dbReference>
<feature type="compositionally biased region" description="Polar residues" evidence="10">
    <location>
        <begin position="658"/>
        <end position="672"/>
    </location>
</feature>
<feature type="compositionally biased region" description="Polar residues" evidence="10">
    <location>
        <begin position="1413"/>
        <end position="1426"/>
    </location>
</feature>
<dbReference type="EC" id="2.7.11.22" evidence="1"/>
<dbReference type="GO" id="GO:0004693">
    <property type="term" value="F:cyclin-dependent protein serine/threonine kinase activity"/>
    <property type="evidence" value="ECO:0007669"/>
    <property type="project" value="UniProtKB-EC"/>
</dbReference>
<feature type="compositionally biased region" description="Low complexity" evidence="10">
    <location>
        <begin position="156"/>
        <end position="165"/>
    </location>
</feature>